<name>A0A0R3VTK0_TAEAS</name>
<keyword evidence="1" id="KW-0732">Signal</keyword>
<dbReference type="Proteomes" id="UP000282613">
    <property type="component" value="Unassembled WGS sequence"/>
</dbReference>
<accession>A0A0R3VTK0</accession>
<reference evidence="4" key="1">
    <citation type="submission" date="2017-02" db="UniProtKB">
        <authorList>
            <consortium name="WormBaseParasite"/>
        </authorList>
    </citation>
    <scope>IDENTIFICATION</scope>
</reference>
<feature type="chain" id="PRO_5043132383" evidence="1">
    <location>
        <begin position="21"/>
        <end position="85"/>
    </location>
</feature>
<reference evidence="2 3" key="2">
    <citation type="submission" date="2018-11" db="EMBL/GenBank/DDBJ databases">
        <authorList>
            <consortium name="Pathogen Informatics"/>
        </authorList>
    </citation>
    <scope>NUCLEOTIDE SEQUENCE [LARGE SCALE GENOMIC DNA]</scope>
</reference>
<feature type="signal peptide" evidence="1">
    <location>
        <begin position="1"/>
        <end position="20"/>
    </location>
</feature>
<evidence type="ECO:0000256" key="1">
    <source>
        <dbReference type="SAM" id="SignalP"/>
    </source>
</evidence>
<evidence type="ECO:0000313" key="2">
    <source>
        <dbReference type="EMBL" id="VDK21298.1"/>
    </source>
</evidence>
<evidence type="ECO:0000313" key="3">
    <source>
        <dbReference type="Proteomes" id="UP000282613"/>
    </source>
</evidence>
<sequence>MQALVLTLGLLMTHLATTSAVAVAVPPALRSPVSVEDSNAALPVLEPLEPMDTELYYLRQLQDMRNRINAHRTSKRFFCNPYGCI</sequence>
<dbReference type="EMBL" id="UYRS01000079">
    <property type="protein sequence ID" value="VDK21298.1"/>
    <property type="molecule type" value="Genomic_DNA"/>
</dbReference>
<proteinExistence type="predicted"/>
<gene>
    <name evidence="2" type="ORF">TASK_LOCUS575</name>
</gene>
<keyword evidence="3" id="KW-1185">Reference proteome</keyword>
<evidence type="ECO:0000313" key="4">
    <source>
        <dbReference type="WBParaSite" id="TASK_0000057401-mRNA-1"/>
    </source>
</evidence>
<organism evidence="4">
    <name type="scientific">Taenia asiatica</name>
    <name type="common">Asian tapeworm</name>
    <dbReference type="NCBI Taxonomy" id="60517"/>
    <lineage>
        <taxon>Eukaryota</taxon>
        <taxon>Metazoa</taxon>
        <taxon>Spiralia</taxon>
        <taxon>Lophotrochozoa</taxon>
        <taxon>Platyhelminthes</taxon>
        <taxon>Cestoda</taxon>
        <taxon>Eucestoda</taxon>
        <taxon>Cyclophyllidea</taxon>
        <taxon>Taeniidae</taxon>
        <taxon>Taenia</taxon>
    </lineage>
</organism>
<dbReference type="WBParaSite" id="TASK_0000057401-mRNA-1">
    <property type="protein sequence ID" value="TASK_0000057401-mRNA-1"/>
    <property type="gene ID" value="TASK_0000057401"/>
</dbReference>
<dbReference type="OrthoDB" id="6263004at2759"/>
<dbReference type="AlphaFoldDB" id="A0A0R3VTK0"/>
<protein>
    <submittedName>
        <fullName evidence="4">Secreted protein</fullName>
    </submittedName>
</protein>